<proteinExistence type="predicted"/>
<evidence type="ECO:0008006" key="4">
    <source>
        <dbReference type="Google" id="ProtNLM"/>
    </source>
</evidence>
<keyword evidence="1" id="KW-1133">Transmembrane helix</keyword>
<evidence type="ECO:0000313" key="3">
    <source>
        <dbReference type="Proteomes" id="UP000824190"/>
    </source>
</evidence>
<gene>
    <name evidence="2" type="ORF">H9870_05475</name>
</gene>
<feature type="transmembrane region" description="Helical" evidence="1">
    <location>
        <begin position="6"/>
        <end position="25"/>
    </location>
</feature>
<protein>
    <recommendedName>
        <fullName evidence="4">NUDIX hydrolase</fullName>
    </recommendedName>
</protein>
<organism evidence="2 3">
    <name type="scientific">Candidatus Corynebacterium avicola</name>
    <dbReference type="NCBI Taxonomy" id="2838527"/>
    <lineage>
        <taxon>Bacteria</taxon>
        <taxon>Bacillati</taxon>
        <taxon>Actinomycetota</taxon>
        <taxon>Actinomycetes</taxon>
        <taxon>Mycobacteriales</taxon>
        <taxon>Corynebacteriaceae</taxon>
        <taxon>Corynebacterium</taxon>
    </lineage>
</organism>
<dbReference type="Proteomes" id="UP000824190">
    <property type="component" value="Unassembled WGS sequence"/>
</dbReference>
<accession>A0A9D1RN31</accession>
<reference evidence="2" key="1">
    <citation type="journal article" date="2021" name="PeerJ">
        <title>Extensive microbial diversity within the chicken gut microbiome revealed by metagenomics and culture.</title>
        <authorList>
            <person name="Gilroy R."/>
            <person name="Ravi A."/>
            <person name="Getino M."/>
            <person name="Pursley I."/>
            <person name="Horton D.L."/>
            <person name="Alikhan N.F."/>
            <person name="Baker D."/>
            <person name="Gharbi K."/>
            <person name="Hall N."/>
            <person name="Watson M."/>
            <person name="Adriaenssens E.M."/>
            <person name="Foster-Nyarko E."/>
            <person name="Jarju S."/>
            <person name="Secka A."/>
            <person name="Antonio M."/>
            <person name="Oren A."/>
            <person name="Chaudhuri R.R."/>
            <person name="La Ragione R."/>
            <person name="Hildebrand F."/>
            <person name="Pallen M.J."/>
        </authorList>
    </citation>
    <scope>NUCLEOTIDE SEQUENCE</scope>
    <source>
        <strain evidence="2">CHK32-1732</strain>
    </source>
</reference>
<dbReference type="EMBL" id="DXGC01000053">
    <property type="protein sequence ID" value="HIW91098.1"/>
    <property type="molecule type" value="Genomic_DNA"/>
</dbReference>
<reference evidence="2" key="2">
    <citation type="submission" date="2021-04" db="EMBL/GenBank/DDBJ databases">
        <authorList>
            <person name="Gilroy R."/>
        </authorList>
    </citation>
    <scope>NUCLEOTIDE SEQUENCE</scope>
    <source>
        <strain evidence="2">CHK32-1732</strain>
    </source>
</reference>
<sequence>MIPVWALILVIVVAVAAMVGLWLSLTASRLDRLHIRTDAARLSLEGALQTRSAIVSVLRPELAGRINQTSAVALRATDMGARSDAENVLLRQLHQEDLVAPAFVEASVKVDLSARFYNEAVGDTRDLRKRPSVRFFRLAGSAPLPEFYEAMSIGDGSE</sequence>
<comment type="caution">
    <text evidence="2">The sequence shown here is derived from an EMBL/GenBank/DDBJ whole genome shotgun (WGS) entry which is preliminary data.</text>
</comment>
<dbReference type="AlphaFoldDB" id="A0A9D1RN31"/>
<evidence type="ECO:0000256" key="1">
    <source>
        <dbReference type="SAM" id="Phobius"/>
    </source>
</evidence>
<keyword evidence="1" id="KW-0812">Transmembrane</keyword>
<name>A0A9D1RN31_9CORY</name>
<evidence type="ECO:0000313" key="2">
    <source>
        <dbReference type="EMBL" id="HIW91098.1"/>
    </source>
</evidence>
<keyword evidence="1" id="KW-0472">Membrane</keyword>